<protein>
    <recommendedName>
        <fullName evidence="1">DUF1985 domain-containing protein</fullName>
    </recommendedName>
</protein>
<feature type="domain" description="DUF1985" evidence="1">
    <location>
        <begin position="3"/>
        <end position="122"/>
    </location>
</feature>
<dbReference type="Pfam" id="PF09331">
    <property type="entry name" value="DUF1985"/>
    <property type="match status" value="1"/>
</dbReference>
<organism evidence="2 3">
    <name type="scientific">Cannabis sativa</name>
    <name type="common">Hemp</name>
    <name type="synonym">Marijuana</name>
    <dbReference type="NCBI Taxonomy" id="3483"/>
    <lineage>
        <taxon>Eukaryota</taxon>
        <taxon>Viridiplantae</taxon>
        <taxon>Streptophyta</taxon>
        <taxon>Embryophyta</taxon>
        <taxon>Tracheophyta</taxon>
        <taxon>Spermatophyta</taxon>
        <taxon>Magnoliopsida</taxon>
        <taxon>eudicotyledons</taxon>
        <taxon>Gunneridae</taxon>
        <taxon>Pentapetalae</taxon>
        <taxon>rosids</taxon>
        <taxon>fabids</taxon>
        <taxon>Rosales</taxon>
        <taxon>Cannabaceae</taxon>
        <taxon>Cannabis</taxon>
    </lineage>
</organism>
<evidence type="ECO:0000259" key="1">
    <source>
        <dbReference type="Pfam" id="PF09331"/>
    </source>
</evidence>
<dbReference type="PANTHER" id="PTHR48449">
    <property type="entry name" value="DUF1985 DOMAIN-CONTAINING PROTEIN"/>
    <property type="match status" value="1"/>
</dbReference>
<evidence type="ECO:0000313" key="2">
    <source>
        <dbReference type="EnsemblPlants" id="cds.evm.model.01.2196"/>
    </source>
</evidence>
<accession>A0A803NK64</accession>
<dbReference type="EMBL" id="UZAU01000059">
    <property type="status" value="NOT_ANNOTATED_CDS"/>
    <property type="molecule type" value="Genomic_DNA"/>
</dbReference>
<evidence type="ECO:0000313" key="3">
    <source>
        <dbReference type="Proteomes" id="UP000596661"/>
    </source>
</evidence>
<reference evidence="2" key="2">
    <citation type="submission" date="2021-03" db="UniProtKB">
        <authorList>
            <consortium name="EnsemblPlants"/>
        </authorList>
    </citation>
    <scope>IDENTIFICATION</scope>
</reference>
<dbReference type="InterPro" id="IPR015410">
    <property type="entry name" value="DUF1985"/>
</dbReference>
<reference evidence="2" key="1">
    <citation type="submission" date="2018-11" db="EMBL/GenBank/DDBJ databases">
        <authorList>
            <person name="Grassa J C."/>
        </authorList>
    </citation>
    <scope>NUCLEOTIDE SEQUENCE [LARGE SCALE GENOMIC DNA]</scope>
</reference>
<keyword evidence="3" id="KW-1185">Reference proteome</keyword>
<dbReference type="AlphaFoldDB" id="A0A803NK64"/>
<dbReference type="Proteomes" id="UP000596661">
    <property type="component" value="Chromosome 1"/>
</dbReference>
<dbReference type="Gramene" id="evm.model.01.2196">
    <property type="protein sequence ID" value="cds.evm.model.01.2196"/>
    <property type="gene ID" value="evm.TU.01.2196"/>
</dbReference>
<sequence length="123" mass="14129">MHKIKSDKVDGMHFCIAKKRCRFSRVEFALVTGLNLLSGPTESKIEEKSTLDRLIVEYFNGDPSIGLGQLRSVFESCTEKDDAYKLKMVLFFMGVLTGKEEKTLVPPFIIRMADDLQFFYEYS</sequence>
<name>A0A803NK64_CANSA</name>
<dbReference type="EnsemblPlants" id="evm.model.01.2196">
    <property type="protein sequence ID" value="cds.evm.model.01.2196"/>
    <property type="gene ID" value="evm.TU.01.2196"/>
</dbReference>
<dbReference type="PANTHER" id="PTHR48449:SF1">
    <property type="entry name" value="DUF1985 DOMAIN-CONTAINING PROTEIN"/>
    <property type="match status" value="1"/>
</dbReference>
<proteinExistence type="predicted"/>